<gene>
    <name evidence="9" type="primary">pyrF</name>
    <name evidence="14" type="ordered locus">Desmer_3808</name>
</gene>
<evidence type="ECO:0000256" key="2">
    <source>
        <dbReference type="ARBA" id="ARBA00004861"/>
    </source>
</evidence>
<dbReference type="Gene3D" id="3.20.20.70">
    <property type="entry name" value="Aldolase class I"/>
    <property type="match status" value="1"/>
</dbReference>
<dbReference type="SMART" id="SM00934">
    <property type="entry name" value="OMPdecase"/>
    <property type="match status" value="1"/>
</dbReference>
<dbReference type="UniPathway" id="UPA00070">
    <property type="reaction ID" value="UER00120"/>
</dbReference>
<feature type="domain" description="Orotidine 5'-phosphate decarboxylase" evidence="13">
    <location>
        <begin position="17"/>
        <end position="242"/>
    </location>
</feature>
<reference evidence="15" key="2">
    <citation type="submission" date="2012-08" db="EMBL/GenBank/DDBJ databases">
        <title>Finished genome of Desulfosporosinus meridiei DSM 13257.</title>
        <authorList>
            <person name="Huntemann M."/>
            <person name="Wei C.-L."/>
            <person name="Han J."/>
            <person name="Detter J.C."/>
            <person name="Han C."/>
            <person name="Davenport K."/>
            <person name="Daligault H."/>
            <person name="Erkkila T."/>
            <person name="Gu W."/>
            <person name="Munk A.C.C."/>
            <person name="Teshima H."/>
            <person name="Xu Y."/>
            <person name="Chain P."/>
            <person name="Tapia R."/>
            <person name="Chen A."/>
            <person name="Krypides N."/>
            <person name="Mavromatis K."/>
            <person name="Markowitz V."/>
            <person name="Szeto E."/>
            <person name="Ivanova N."/>
            <person name="Mikhailova N."/>
            <person name="Ovchinnikova G."/>
            <person name="Pagani I."/>
            <person name="Pati A."/>
            <person name="Goodwin L."/>
            <person name="Peters L."/>
            <person name="Pitluck S."/>
            <person name="Woyke T."/>
            <person name="Pester M."/>
            <person name="Spring S."/>
            <person name="Ollivier B."/>
            <person name="Rattei T."/>
            <person name="Klenk H.-P."/>
            <person name="Wagner M."/>
            <person name="Loy A."/>
        </authorList>
    </citation>
    <scope>NUCLEOTIDE SEQUENCE [LARGE SCALE GENOMIC DNA]</scope>
    <source>
        <strain evidence="15">ATCC BAA-275 / DSM 13257 / NCIMB 13706 / S10</strain>
    </source>
</reference>
<dbReference type="EC" id="4.1.1.23" evidence="9"/>
<evidence type="ECO:0000259" key="13">
    <source>
        <dbReference type="SMART" id="SM00934"/>
    </source>
</evidence>
<dbReference type="eggNOG" id="COG0284">
    <property type="taxonomic scope" value="Bacteria"/>
</dbReference>
<feature type="binding site" evidence="9 11">
    <location>
        <position position="206"/>
    </location>
    <ligand>
        <name>substrate</name>
    </ligand>
</feature>
<dbReference type="SUPFAM" id="SSF51366">
    <property type="entry name" value="Ribulose-phoshate binding barrel"/>
    <property type="match status" value="1"/>
</dbReference>
<evidence type="ECO:0000256" key="6">
    <source>
        <dbReference type="ARBA" id="ARBA00023239"/>
    </source>
</evidence>
<dbReference type="InterPro" id="IPR001754">
    <property type="entry name" value="OMPdeCOase_dom"/>
</dbReference>
<dbReference type="PANTHER" id="PTHR32119">
    <property type="entry name" value="OROTIDINE 5'-PHOSPHATE DECARBOXYLASE"/>
    <property type="match status" value="1"/>
</dbReference>
<dbReference type="HAMAP" id="MF_01200_B">
    <property type="entry name" value="OMPdecase_type1_B"/>
    <property type="match status" value="1"/>
</dbReference>
<keyword evidence="5 9" id="KW-0665">Pyrimidine biosynthesis</keyword>
<evidence type="ECO:0000256" key="8">
    <source>
        <dbReference type="ARBA" id="ARBA00061012"/>
    </source>
</evidence>
<dbReference type="AlphaFoldDB" id="J7IZU0"/>
<proteinExistence type="inferred from homology"/>
<comment type="function">
    <text evidence="1 9">Catalyzes the decarboxylation of orotidine 5'-monophosphate (OMP) to uridine 5'-monophosphate (UMP).</text>
</comment>
<dbReference type="PANTHER" id="PTHR32119:SF2">
    <property type="entry name" value="OROTIDINE 5'-PHOSPHATE DECARBOXYLASE"/>
    <property type="match status" value="1"/>
</dbReference>
<dbReference type="InterPro" id="IPR018089">
    <property type="entry name" value="OMPdecase_AS"/>
</dbReference>
<keyword evidence="4 9" id="KW-0210">Decarboxylase</keyword>
<evidence type="ECO:0000256" key="4">
    <source>
        <dbReference type="ARBA" id="ARBA00022793"/>
    </source>
</evidence>
<evidence type="ECO:0000256" key="3">
    <source>
        <dbReference type="ARBA" id="ARBA00011738"/>
    </source>
</evidence>
<reference evidence="14 15" key="1">
    <citation type="journal article" date="2012" name="J. Bacteriol.">
        <title>Complete genome sequences of Desulfosporosinus orientis DSM765T, Desulfosporosinus youngiae DSM17734T, Desulfosporosinus meridiei DSM13257T, and Desulfosporosinus acidiphilus DSM22704T.</title>
        <authorList>
            <person name="Pester M."/>
            <person name="Brambilla E."/>
            <person name="Alazard D."/>
            <person name="Rattei T."/>
            <person name="Weinmaier T."/>
            <person name="Han J."/>
            <person name="Lucas S."/>
            <person name="Lapidus A."/>
            <person name="Cheng J.F."/>
            <person name="Goodwin L."/>
            <person name="Pitluck S."/>
            <person name="Peters L."/>
            <person name="Ovchinnikova G."/>
            <person name="Teshima H."/>
            <person name="Detter J.C."/>
            <person name="Han C.S."/>
            <person name="Tapia R."/>
            <person name="Land M.L."/>
            <person name="Hauser L."/>
            <person name="Kyrpides N.C."/>
            <person name="Ivanova N.N."/>
            <person name="Pagani I."/>
            <person name="Huntmann M."/>
            <person name="Wei C.L."/>
            <person name="Davenport K.W."/>
            <person name="Daligault H."/>
            <person name="Chain P.S."/>
            <person name="Chen A."/>
            <person name="Mavromatis K."/>
            <person name="Markowitz V."/>
            <person name="Szeto E."/>
            <person name="Mikhailova N."/>
            <person name="Pati A."/>
            <person name="Wagner M."/>
            <person name="Woyke T."/>
            <person name="Ollivier B."/>
            <person name="Klenk H.P."/>
            <person name="Spring S."/>
            <person name="Loy A."/>
        </authorList>
    </citation>
    <scope>NUCLEOTIDE SEQUENCE [LARGE SCALE GENOMIC DNA]</scope>
    <source>
        <strain evidence="15">ATCC BAA-275 / DSM 13257 / NCIMB 13706 / S10</strain>
    </source>
</reference>
<dbReference type="NCBIfam" id="NF001273">
    <property type="entry name" value="PRK00230.1"/>
    <property type="match status" value="1"/>
</dbReference>
<dbReference type="InterPro" id="IPR047596">
    <property type="entry name" value="OMPdecase_bac"/>
</dbReference>
<feature type="active site" description="Proton donor" evidence="9">
    <location>
        <position position="74"/>
    </location>
</feature>
<keyword evidence="15" id="KW-1185">Reference proteome</keyword>
<accession>J7IZU0</accession>
<evidence type="ECO:0000313" key="14">
    <source>
        <dbReference type="EMBL" id="AFQ45644.1"/>
    </source>
</evidence>
<feature type="active site" description="For OMPdecase activity" evidence="10">
    <location>
        <position position="72"/>
    </location>
</feature>
<dbReference type="PROSITE" id="PS00156">
    <property type="entry name" value="OMPDECASE"/>
    <property type="match status" value="1"/>
</dbReference>
<dbReference type="GO" id="GO:0006207">
    <property type="term" value="P:'de novo' pyrimidine nucleobase biosynthetic process"/>
    <property type="evidence" value="ECO:0007669"/>
    <property type="project" value="InterPro"/>
</dbReference>
<feature type="binding site" evidence="9 11">
    <location>
        <position position="23"/>
    </location>
    <ligand>
        <name>substrate</name>
    </ligand>
</feature>
<dbReference type="STRING" id="768704.Desmer_3808"/>
<dbReference type="InterPro" id="IPR013785">
    <property type="entry name" value="Aldolase_TIM"/>
</dbReference>
<dbReference type="Proteomes" id="UP000005262">
    <property type="component" value="Chromosome"/>
</dbReference>
<evidence type="ECO:0000256" key="11">
    <source>
        <dbReference type="PIRSR" id="PIRSR614732-2"/>
    </source>
</evidence>
<comment type="similarity">
    <text evidence="8 9">Belongs to the OMP decarboxylase family. Type 1 subfamily.</text>
</comment>
<dbReference type="InterPro" id="IPR011060">
    <property type="entry name" value="RibuloseP-bd_barrel"/>
</dbReference>
<evidence type="ECO:0000313" key="15">
    <source>
        <dbReference type="Proteomes" id="UP000005262"/>
    </source>
</evidence>
<dbReference type="KEGG" id="dmi:Desmer_3808"/>
<feature type="binding site" evidence="9">
    <location>
        <begin position="72"/>
        <end position="81"/>
    </location>
    <ligand>
        <name>substrate</name>
    </ligand>
</feature>
<evidence type="ECO:0000256" key="1">
    <source>
        <dbReference type="ARBA" id="ARBA00002356"/>
    </source>
</evidence>
<dbReference type="GO" id="GO:0004590">
    <property type="term" value="F:orotidine-5'-phosphate decarboxylase activity"/>
    <property type="evidence" value="ECO:0007669"/>
    <property type="project" value="UniProtKB-UniRule"/>
</dbReference>
<feature type="binding site" evidence="9 11">
    <location>
        <position position="45"/>
    </location>
    <ligand>
        <name>substrate</name>
    </ligand>
</feature>
<evidence type="ECO:0000256" key="7">
    <source>
        <dbReference type="ARBA" id="ARBA00049157"/>
    </source>
</evidence>
<feature type="active site" description="For OMPdecase activity" evidence="10">
    <location>
        <position position="74"/>
    </location>
</feature>
<comment type="catalytic activity">
    <reaction evidence="7 9 12">
        <text>orotidine 5'-phosphate + H(+) = UMP + CO2</text>
        <dbReference type="Rhea" id="RHEA:11596"/>
        <dbReference type="ChEBI" id="CHEBI:15378"/>
        <dbReference type="ChEBI" id="CHEBI:16526"/>
        <dbReference type="ChEBI" id="CHEBI:57538"/>
        <dbReference type="ChEBI" id="CHEBI:57865"/>
        <dbReference type="EC" id="4.1.1.23"/>
    </reaction>
</comment>
<comment type="subunit">
    <text evidence="3 9">Homodimer.</text>
</comment>
<name>J7IZU0_DESMD</name>
<dbReference type="Pfam" id="PF00215">
    <property type="entry name" value="OMPdecase"/>
    <property type="match status" value="1"/>
</dbReference>
<protein>
    <recommendedName>
        <fullName evidence="9">Orotidine 5'-phosphate decarboxylase</fullName>
        <ecNumber evidence="9">4.1.1.23</ecNumber>
    </recommendedName>
    <alternativeName>
        <fullName evidence="9">OMP decarboxylase</fullName>
        <shortName evidence="9">OMPDCase</shortName>
        <shortName evidence="9">OMPdecase</shortName>
    </alternativeName>
</protein>
<dbReference type="CDD" id="cd04725">
    <property type="entry name" value="OMP_decarboxylase_like"/>
    <property type="match status" value="1"/>
</dbReference>
<dbReference type="OrthoDB" id="9806203at2"/>
<feature type="binding site" evidence="9 11">
    <location>
        <position position="226"/>
    </location>
    <ligand>
        <name>substrate</name>
    </ligand>
</feature>
<dbReference type="FunFam" id="3.20.20.70:FF:000015">
    <property type="entry name" value="Orotidine 5'-phosphate decarboxylase"/>
    <property type="match status" value="1"/>
</dbReference>
<feature type="active site" description="For OMPdecase activity" evidence="10">
    <location>
        <position position="77"/>
    </location>
</feature>
<feature type="binding site" evidence="9 11">
    <location>
        <position position="197"/>
    </location>
    <ligand>
        <name>substrate</name>
    </ligand>
</feature>
<dbReference type="GO" id="GO:0044205">
    <property type="term" value="P:'de novo' UMP biosynthetic process"/>
    <property type="evidence" value="ECO:0007669"/>
    <property type="project" value="UniProtKB-UniRule"/>
</dbReference>
<evidence type="ECO:0000256" key="12">
    <source>
        <dbReference type="RuleBase" id="RU000512"/>
    </source>
</evidence>
<dbReference type="NCBIfam" id="TIGR01740">
    <property type="entry name" value="pyrF"/>
    <property type="match status" value="1"/>
</dbReference>
<organism evidence="14 15">
    <name type="scientific">Desulfosporosinus meridiei (strain ATCC BAA-275 / DSM 13257 / KCTC 12902 / NCIMB 13706 / S10)</name>
    <dbReference type="NCBI Taxonomy" id="768704"/>
    <lineage>
        <taxon>Bacteria</taxon>
        <taxon>Bacillati</taxon>
        <taxon>Bacillota</taxon>
        <taxon>Clostridia</taxon>
        <taxon>Eubacteriales</taxon>
        <taxon>Desulfitobacteriaceae</taxon>
        <taxon>Desulfosporosinus</taxon>
    </lineage>
</organism>
<dbReference type="InterPro" id="IPR014732">
    <property type="entry name" value="OMPdecase"/>
</dbReference>
<feature type="binding site" evidence="9 11">
    <location>
        <position position="227"/>
    </location>
    <ligand>
        <name>substrate</name>
    </ligand>
</feature>
<evidence type="ECO:0000256" key="5">
    <source>
        <dbReference type="ARBA" id="ARBA00022975"/>
    </source>
</evidence>
<comment type="pathway">
    <text evidence="2 9 12">Pyrimidine metabolism; UMP biosynthesis via de novo pathway; UMP from orotate: step 2/2.</text>
</comment>
<keyword evidence="6 9" id="KW-0456">Lyase</keyword>
<dbReference type="HOGENOM" id="CLU_067069_1_0_9"/>
<dbReference type="EMBL" id="CP003629">
    <property type="protein sequence ID" value="AFQ45644.1"/>
    <property type="molecule type" value="Genomic_DNA"/>
</dbReference>
<sequence>MLKTGGISLDVRLNNQRVMVALDVQSREEALVLAKALQGSGCWLKVGLELYSYTGPMMIQELKALGFPIFLDLKLHDIPTTVERAIRGFVQCGADMINVHCSGGYDMMARAGNAVREEGSKLKSIPKVIGVTVLTSMSETQFRQEMGVQRNLGEHVVELAVLAEQAGLDGVVASAKEATDIRKSTKADFLIVTPGIRPAWSEAQDQARVLTPSEALDAGSSYLVIGRPITRSEDPRQALERLWT</sequence>
<evidence type="ECO:0000256" key="10">
    <source>
        <dbReference type="PIRSR" id="PIRSR614732-1"/>
    </source>
</evidence>
<feature type="binding site" evidence="9 11">
    <location>
        <position position="135"/>
    </location>
    <ligand>
        <name>substrate</name>
    </ligand>
</feature>
<dbReference type="RefSeq" id="WP_014904553.1">
    <property type="nucleotide sequence ID" value="NC_018515.1"/>
</dbReference>
<dbReference type="GO" id="GO:0005829">
    <property type="term" value="C:cytosol"/>
    <property type="evidence" value="ECO:0007669"/>
    <property type="project" value="TreeGrafter"/>
</dbReference>
<evidence type="ECO:0000256" key="9">
    <source>
        <dbReference type="HAMAP-Rule" id="MF_01200"/>
    </source>
</evidence>